<keyword evidence="1" id="KW-0812">Transmembrane</keyword>
<accession>A0A8J6YSU2</accession>
<dbReference type="RefSeq" id="WP_193179200.1">
    <property type="nucleotide sequence ID" value="NZ_JACVXA010000004.1"/>
</dbReference>
<sequence length="197" mass="20570">MMQHSSIRFLACGAFAWGLAAVPAGAAPLQWAQNGHYYELVAGDFSFHDALAAAAARSHEGLAGHLATVTTAAEWAFLDTILNPAGVTAWLGGSDAAAEGTWEWVAGPEAGLAFWQGDPSGAARNGLFAGWNPGEPNNLNDEDYLLGWYGAGWNDIGIDDRRAMLVEYSIPAAVPLPAGVILLAGGLGALVLLRRRG</sequence>
<evidence type="ECO:0000256" key="1">
    <source>
        <dbReference type="SAM" id="Phobius"/>
    </source>
</evidence>
<dbReference type="Gene3D" id="3.10.100.10">
    <property type="entry name" value="Mannose-Binding Protein A, subunit A"/>
    <property type="match status" value="1"/>
</dbReference>
<comment type="caution">
    <text evidence="4">The sequence shown here is derived from an EMBL/GenBank/DDBJ whole genome shotgun (WGS) entry which is preliminary data.</text>
</comment>
<dbReference type="EMBL" id="JACVXA010000004">
    <property type="protein sequence ID" value="MBE3636940.1"/>
    <property type="molecule type" value="Genomic_DNA"/>
</dbReference>
<feature type="transmembrane region" description="Helical" evidence="1">
    <location>
        <begin position="172"/>
        <end position="193"/>
    </location>
</feature>
<dbReference type="Proteomes" id="UP000609121">
    <property type="component" value="Unassembled WGS sequence"/>
</dbReference>
<dbReference type="InterPro" id="IPR001304">
    <property type="entry name" value="C-type_lectin-like"/>
</dbReference>
<dbReference type="PROSITE" id="PS50041">
    <property type="entry name" value="C_TYPE_LECTIN_2"/>
    <property type="match status" value="1"/>
</dbReference>
<feature type="chain" id="PRO_5035160115" evidence="2">
    <location>
        <begin position="27"/>
        <end position="197"/>
    </location>
</feature>
<name>A0A8J6YSU2_9RHOB</name>
<keyword evidence="5" id="KW-1185">Reference proteome</keyword>
<feature type="signal peptide" evidence="2">
    <location>
        <begin position="1"/>
        <end position="26"/>
    </location>
</feature>
<dbReference type="InterPro" id="IPR016186">
    <property type="entry name" value="C-type_lectin-like/link_sf"/>
</dbReference>
<gene>
    <name evidence="4" type="ORF">ICN82_01825</name>
</gene>
<keyword evidence="2" id="KW-0732">Signal</keyword>
<dbReference type="Pfam" id="PF00059">
    <property type="entry name" value="Lectin_C"/>
    <property type="match status" value="1"/>
</dbReference>
<dbReference type="InterPro" id="IPR016187">
    <property type="entry name" value="CTDL_fold"/>
</dbReference>
<evidence type="ECO:0000259" key="3">
    <source>
        <dbReference type="PROSITE" id="PS50041"/>
    </source>
</evidence>
<feature type="domain" description="C-type lectin" evidence="3">
    <location>
        <begin position="33"/>
        <end position="167"/>
    </location>
</feature>
<dbReference type="SUPFAM" id="SSF56436">
    <property type="entry name" value="C-type lectin-like"/>
    <property type="match status" value="1"/>
</dbReference>
<keyword evidence="1" id="KW-1133">Transmembrane helix</keyword>
<evidence type="ECO:0000313" key="5">
    <source>
        <dbReference type="Proteomes" id="UP000609121"/>
    </source>
</evidence>
<dbReference type="InterPro" id="IPR022472">
    <property type="entry name" value="VPLPA-CTERM"/>
</dbReference>
<evidence type="ECO:0000313" key="4">
    <source>
        <dbReference type="EMBL" id="MBE3636940.1"/>
    </source>
</evidence>
<proteinExistence type="predicted"/>
<dbReference type="NCBIfam" id="TIGR03370">
    <property type="entry name" value="VPLPA-CTERM"/>
    <property type="match status" value="1"/>
</dbReference>
<reference evidence="4" key="1">
    <citation type="submission" date="2020-09" db="EMBL/GenBank/DDBJ databases">
        <title>A novel bacterium of genus Mangrovicoccus, isolated from South China Sea.</title>
        <authorList>
            <person name="Huang H."/>
            <person name="Mo K."/>
            <person name="Hu Y."/>
        </authorList>
    </citation>
    <scope>NUCLEOTIDE SEQUENCE</scope>
    <source>
        <strain evidence="4">HB182678</strain>
    </source>
</reference>
<protein>
    <submittedName>
        <fullName evidence="4">VPLPA-CTERM sorting domain-containing protein</fullName>
    </submittedName>
</protein>
<organism evidence="4 5">
    <name type="scientific">Mangrovicoccus algicola</name>
    <dbReference type="NCBI Taxonomy" id="2771008"/>
    <lineage>
        <taxon>Bacteria</taxon>
        <taxon>Pseudomonadati</taxon>
        <taxon>Pseudomonadota</taxon>
        <taxon>Alphaproteobacteria</taxon>
        <taxon>Rhodobacterales</taxon>
        <taxon>Paracoccaceae</taxon>
        <taxon>Mangrovicoccus</taxon>
    </lineage>
</organism>
<keyword evidence="1" id="KW-0472">Membrane</keyword>
<evidence type="ECO:0000256" key="2">
    <source>
        <dbReference type="SAM" id="SignalP"/>
    </source>
</evidence>
<dbReference type="AlphaFoldDB" id="A0A8J6YSU2"/>